<reference evidence="1" key="1">
    <citation type="journal article" date="2015" name="Nature">
        <title>Complex archaea that bridge the gap between prokaryotes and eukaryotes.</title>
        <authorList>
            <person name="Spang A."/>
            <person name="Saw J.H."/>
            <person name="Jorgensen S.L."/>
            <person name="Zaremba-Niedzwiedzka K."/>
            <person name="Martijn J."/>
            <person name="Lind A.E."/>
            <person name="van Eijk R."/>
            <person name="Schleper C."/>
            <person name="Guy L."/>
            <person name="Ettema T.J."/>
        </authorList>
    </citation>
    <scope>NUCLEOTIDE SEQUENCE</scope>
</reference>
<gene>
    <name evidence="1" type="ORF">LCGC14_2129100</name>
</gene>
<proteinExistence type="predicted"/>
<sequence>MFNERIHRLLKEISEAFADRRDPFNNEWLSKNDVSIDELHQLTGAVSSILDGFLAAPKETQVLLLSVGMAASSFRG</sequence>
<name>A0A0F9E209_9ZZZZ</name>
<comment type="caution">
    <text evidence="1">The sequence shown here is derived from an EMBL/GenBank/DDBJ whole genome shotgun (WGS) entry which is preliminary data.</text>
</comment>
<evidence type="ECO:0000313" key="1">
    <source>
        <dbReference type="EMBL" id="KKL68029.1"/>
    </source>
</evidence>
<protein>
    <submittedName>
        <fullName evidence="1">Uncharacterized protein</fullName>
    </submittedName>
</protein>
<dbReference type="EMBL" id="LAZR01026663">
    <property type="protein sequence ID" value="KKL68029.1"/>
    <property type="molecule type" value="Genomic_DNA"/>
</dbReference>
<accession>A0A0F9E209</accession>
<dbReference type="AlphaFoldDB" id="A0A0F9E209"/>
<organism evidence="1">
    <name type="scientific">marine sediment metagenome</name>
    <dbReference type="NCBI Taxonomy" id="412755"/>
    <lineage>
        <taxon>unclassified sequences</taxon>
        <taxon>metagenomes</taxon>
        <taxon>ecological metagenomes</taxon>
    </lineage>
</organism>